<dbReference type="GO" id="GO:0016998">
    <property type="term" value="P:cell wall macromolecule catabolic process"/>
    <property type="evidence" value="ECO:0007669"/>
    <property type="project" value="InterPro"/>
</dbReference>
<dbReference type="GO" id="GO:0006952">
    <property type="term" value="P:defense response"/>
    <property type="evidence" value="ECO:0007669"/>
    <property type="project" value="UniProtKB-KW"/>
</dbReference>
<dbReference type="FunFam" id="3.30.20.10:FF:000001">
    <property type="entry name" value="Endochitinase (Chitinase)"/>
    <property type="match status" value="1"/>
</dbReference>
<feature type="compositionally biased region" description="Low complexity" evidence="3">
    <location>
        <begin position="737"/>
        <end position="760"/>
    </location>
</feature>
<gene>
    <name evidence="6" type="ORF">DYB36_007916</name>
</gene>
<feature type="region of interest" description="Disordered" evidence="3">
    <location>
        <begin position="344"/>
        <end position="369"/>
    </location>
</feature>
<dbReference type="SUPFAM" id="SSF53955">
    <property type="entry name" value="Lysozyme-like"/>
    <property type="match status" value="1"/>
</dbReference>
<feature type="region of interest" description="Disordered" evidence="3">
    <location>
        <begin position="462"/>
        <end position="519"/>
    </location>
</feature>
<sequence length="874" mass="91205">MKSFTAHFFALAAVAHLADAHGRLVLPPHRGYIGKLPQFKGLVPINYSDHGLSAGGIGQTSGGKNGICGDPYTGVREHETGGTYGRFPQHREKVIGACYAPGSTIGVQVQLTANHKGFFEFGLCKLNSLNDKETEECFQALAEPSGLKEWQVPPGNGFFDIQYVLPSGVTCDGDSHCVLRWHYTGWNNPGVDARGQEHFWNCADVYISNTCGSAPQPSKPTQAPGTTAKPIITTGAPVSTASPVNPSGAPATTTAPVYTTKTPVITTSAPVNPTQAPVTPSPPVSDCGSCTNCYYAPTNACFIGWNQGQCNSAAAFKWCGAGAQPPTPSSSALAPTYAPAITKASTSAPIPTPSAPKPPSATQAPGTTVKPIITTGAPVSTASPVNPSGAPATTTAPVYTTKTPVITTSAPVNPTQAPVTPSPPVSDCGSCTNCYYAPTNACFVGWSQGQCNSASALKWCGAGAQPPTPSSSAPTPTYPPAPTYAPATTKASTSAPIPTPSAPKPSSATPTNAPAPGPSTGLTNILPKSLFLQIFPQALPIYKYENLVAIAAKYPEFANTGNVDVDRREVAAFLGQISLESGDLRYVEEINKSTMCQQSAEYPCAAGKQYFGRGPIQLSWNYNYKDFGKAVNLDLVASPELVATDYDLVWWSALWYWNADKWNGNIHKVVGLPGGFAKTTFIINGGLECGLNPPNRESEKSRIASFKKFCSLLGVAPGDNLSCQTADFPPKSPWTDPPAGSSVAPSSSAPTPSSSGPATSVPKTVSWNWFASSTTDCDASLSKDTLNRGFYVGGENIPADCGKTASFTYNGVTVTATYAWRTTGGQGYNELSPQAFAKILGTNVDISKLQSAQAVQAAINDPGRIYAVCTGGKC</sequence>
<evidence type="ECO:0000313" key="6">
    <source>
        <dbReference type="EMBL" id="RHY02794.1"/>
    </source>
</evidence>
<feature type="region of interest" description="Disordered" evidence="3">
    <location>
        <begin position="726"/>
        <end position="760"/>
    </location>
</feature>
<dbReference type="Gene3D" id="1.10.530.10">
    <property type="match status" value="1"/>
</dbReference>
<feature type="signal peptide" evidence="4">
    <location>
        <begin position="1"/>
        <end position="20"/>
    </location>
</feature>
<evidence type="ECO:0000256" key="2">
    <source>
        <dbReference type="ARBA" id="ARBA00023157"/>
    </source>
</evidence>
<feature type="compositionally biased region" description="Pro residues" evidence="3">
    <location>
        <begin position="350"/>
        <end position="359"/>
    </location>
</feature>
<protein>
    <recommendedName>
        <fullName evidence="5">Glycoside hydrolase family 19 catalytic domain-containing protein</fullName>
    </recommendedName>
</protein>
<feature type="compositionally biased region" description="Low complexity" evidence="3">
    <location>
        <begin position="462"/>
        <end position="475"/>
    </location>
</feature>
<dbReference type="VEuPathDB" id="FungiDB:H257_19451"/>
<dbReference type="AlphaFoldDB" id="A0A397A8Z5"/>
<keyword evidence="1" id="KW-0611">Plant defense</keyword>
<evidence type="ECO:0000313" key="7">
    <source>
        <dbReference type="Proteomes" id="UP000265427"/>
    </source>
</evidence>
<comment type="caution">
    <text evidence="6">The sequence shown here is derived from an EMBL/GenBank/DDBJ whole genome shotgun (WGS) entry which is preliminary data.</text>
</comment>
<dbReference type="PANTHER" id="PTHR22595">
    <property type="entry name" value="CHITINASE-RELATED"/>
    <property type="match status" value="1"/>
</dbReference>
<feature type="compositionally biased region" description="Low complexity" evidence="3">
    <location>
        <begin position="504"/>
        <end position="519"/>
    </location>
</feature>
<dbReference type="InterPro" id="IPR023346">
    <property type="entry name" value="Lysozyme-like_dom_sf"/>
</dbReference>
<organism evidence="6 7">
    <name type="scientific">Aphanomyces astaci</name>
    <name type="common">Crayfish plague agent</name>
    <dbReference type="NCBI Taxonomy" id="112090"/>
    <lineage>
        <taxon>Eukaryota</taxon>
        <taxon>Sar</taxon>
        <taxon>Stramenopiles</taxon>
        <taxon>Oomycota</taxon>
        <taxon>Saprolegniomycetes</taxon>
        <taxon>Saprolegniales</taxon>
        <taxon>Verrucalvaceae</taxon>
        <taxon>Aphanomyces</taxon>
    </lineage>
</organism>
<dbReference type="InterPro" id="IPR000726">
    <property type="entry name" value="Glyco_hydro_19_cat"/>
</dbReference>
<feature type="chain" id="PRO_5017389300" description="Glycoside hydrolase family 19 catalytic domain-containing protein" evidence="4">
    <location>
        <begin position="21"/>
        <end position="874"/>
    </location>
</feature>
<feature type="domain" description="Glycoside hydrolase family 19 catalytic" evidence="5">
    <location>
        <begin position="539"/>
        <end position="723"/>
    </location>
</feature>
<keyword evidence="4" id="KW-0732">Signal</keyword>
<reference evidence="6 7" key="1">
    <citation type="submission" date="2018-08" db="EMBL/GenBank/DDBJ databases">
        <title>Aphanomyces genome sequencing and annotation.</title>
        <authorList>
            <person name="Minardi D."/>
            <person name="Oidtmann B."/>
            <person name="Van Der Giezen M."/>
            <person name="Studholme D.J."/>
        </authorList>
    </citation>
    <scope>NUCLEOTIDE SEQUENCE [LARGE SCALE GENOMIC DNA]</scope>
    <source>
        <strain evidence="6 7">Kv</strain>
    </source>
</reference>
<keyword evidence="2" id="KW-1015">Disulfide bond</keyword>
<evidence type="ECO:0000259" key="5">
    <source>
        <dbReference type="Pfam" id="PF00182"/>
    </source>
</evidence>
<accession>A0A397A8Z5</accession>
<evidence type="ECO:0000256" key="3">
    <source>
        <dbReference type="SAM" id="MobiDB-lite"/>
    </source>
</evidence>
<evidence type="ECO:0000256" key="1">
    <source>
        <dbReference type="ARBA" id="ARBA00022821"/>
    </source>
</evidence>
<name>A0A397A8Z5_APHAT</name>
<dbReference type="Gene3D" id="3.30.20.10">
    <property type="entry name" value="Endochitinase, domain 2"/>
    <property type="match status" value="1"/>
</dbReference>
<evidence type="ECO:0000256" key="4">
    <source>
        <dbReference type="SAM" id="SignalP"/>
    </source>
</evidence>
<dbReference type="CDD" id="cd00325">
    <property type="entry name" value="chitinase_GH19"/>
    <property type="match status" value="1"/>
</dbReference>
<dbReference type="Proteomes" id="UP000265427">
    <property type="component" value="Unassembled WGS sequence"/>
</dbReference>
<feature type="compositionally biased region" description="Low complexity" evidence="3">
    <location>
        <begin position="484"/>
        <end position="496"/>
    </location>
</feature>
<dbReference type="GO" id="GO:0006032">
    <property type="term" value="P:chitin catabolic process"/>
    <property type="evidence" value="ECO:0007669"/>
    <property type="project" value="InterPro"/>
</dbReference>
<dbReference type="PANTHER" id="PTHR22595:SF79">
    <property type="entry name" value="CHITINASE 12"/>
    <property type="match status" value="1"/>
</dbReference>
<proteinExistence type="predicted"/>
<dbReference type="EMBL" id="QUSZ01007353">
    <property type="protein sequence ID" value="RHY02794.1"/>
    <property type="molecule type" value="Genomic_DNA"/>
</dbReference>
<dbReference type="GO" id="GO:0004568">
    <property type="term" value="F:chitinase activity"/>
    <property type="evidence" value="ECO:0007669"/>
    <property type="project" value="InterPro"/>
</dbReference>
<dbReference type="Pfam" id="PF00182">
    <property type="entry name" value="Glyco_hydro_19"/>
    <property type="match status" value="1"/>
</dbReference>